<dbReference type="InterPro" id="IPR011009">
    <property type="entry name" value="Kinase-like_dom_sf"/>
</dbReference>
<evidence type="ECO:0000256" key="5">
    <source>
        <dbReference type="ARBA" id="ARBA00022777"/>
    </source>
</evidence>
<proteinExistence type="inferred from homology"/>
<evidence type="ECO:0000259" key="8">
    <source>
        <dbReference type="PROSITE" id="PS50011"/>
    </source>
</evidence>
<evidence type="ECO:0000313" key="10">
    <source>
        <dbReference type="Proteomes" id="UP001374584"/>
    </source>
</evidence>
<evidence type="ECO:0000256" key="1">
    <source>
        <dbReference type="ARBA" id="ARBA00006234"/>
    </source>
</evidence>
<evidence type="ECO:0000256" key="2">
    <source>
        <dbReference type="ARBA" id="ARBA00022527"/>
    </source>
</evidence>
<sequence>MEEKKEISTPPSEDVGAIDFMGSYELGQTLYEGNYCTIKHATQVVSGQNVAVKIIDKEKVLCDKKKNVLDLELIERNVSTMKNIRHPNVVHIYEVISTETQLCLIMELATDGKLFDKIKNTTTGRLTEPEARKYFQQLIYAVAFCHNNGITHRNLKSENLLVGADGMLKVSYLGLSALSQEVGNHGMFCHGGPCGAPNYRAPEVESVNGYDYARADIWACGVILFAMLTGDLPFNSENIGIVYLKACAADFSCPSFLSPTLKRLIRRILDPNPAARITIVEMLKDEWFDSNNEDELISYGTNHVGTGQDAGPSTHQINNAYDDLRTSPSIKFEAVKRLVNVLARRKRVFRTSLCGSKIISRFEKPIDRMNLHTKRIDMELEGGYGPKFEFLSVKVKITPSFYPYLYRVTIRKNGGDARDFDKFYKELIDEVEDIIWNEDNIHLPRLVN</sequence>
<name>A0AAN9RAJ0_PHACN</name>
<accession>A0AAN9RAJ0</accession>
<reference evidence="9 10" key="1">
    <citation type="submission" date="2024-01" db="EMBL/GenBank/DDBJ databases">
        <title>The genomes of 5 underutilized Papilionoideae crops provide insights into root nodulation and disease resistanc.</title>
        <authorList>
            <person name="Jiang F."/>
        </authorList>
    </citation>
    <scope>NUCLEOTIDE SEQUENCE [LARGE SCALE GENOMIC DNA]</scope>
    <source>
        <strain evidence="9">JINMINGXINNONG_FW02</strain>
        <tissue evidence="9">Leaves</tissue>
    </source>
</reference>
<keyword evidence="2" id="KW-0723">Serine/threonine-protein kinase</keyword>
<evidence type="ECO:0000313" key="9">
    <source>
        <dbReference type="EMBL" id="KAK7368495.1"/>
    </source>
</evidence>
<dbReference type="FunFam" id="1.10.510.10:FF:000571">
    <property type="entry name" value="Maternal embryonic leucine zipper kinase"/>
    <property type="match status" value="1"/>
</dbReference>
<dbReference type="PROSITE" id="PS50011">
    <property type="entry name" value="PROTEIN_KINASE_DOM"/>
    <property type="match status" value="1"/>
</dbReference>
<dbReference type="InterPro" id="IPR000719">
    <property type="entry name" value="Prot_kinase_dom"/>
</dbReference>
<evidence type="ECO:0000256" key="4">
    <source>
        <dbReference type="ARBA" id="ARBA00022741"/>
    </source>
</evidence>
<dbReference type="EMBL" id="JAYMYR010000004">
    <property type="protein sequence ID" value="KAK7368495.1"/>
    <property type="molecule type" value="Genomic_DNA"/>
</dbReference>
<evidence type="ECO:0000256" key="7">
    <source>
        <dbReference type="ARBA" id="ARBA00058225"/>
    </source>
</evidence>
<gene>
    <name evidence="9" type="ORF">VNO80_10521</name>
</gene>
<keyword evidence="3" id="KW-0808">Transferase</keyword>
<keyword evidence="6" id="KW-0067">ATP-binding</keyword>
<dbReference type="PANTHER" id="PTHR43895">
    <property type="entry name" value="CALCIUM/CALMODULIN-DEPENDENT PROTEIN KINASE KINASE-RELATED"/>
    <property type="match status" value="1"/>
</dbReference>
<evidence type="ECO:0000256" key="6">
    <source>
        <dbReference type="ARBA" id="ARBA00022840"/>
    </source>
</evidence>
<dbReference type="Proteomes" id="UP001374584">
    <property type="component" value="Unassembled WGS sequence"/>
</dbReference>
<organism evidence="9 10">
    <name type="scientific">Phaseolus coccineus</name>
    <name type="common">Scarlet runner bean</name>
    <name type="synonym">Phaseolus multiflorus</name>
    <dbReference type="NCBI Taxonomy" id="3886"/>
    <lineage>
        <taxon>Eukaryota</taxon>
        <taxon>Viridiplantae</taxon>
        <taxon>Streptophyta</taxon>
        <taxon>Embryophyta</taxon>
        <taxon>Tracheophyta</taxon>
        <taxon>Spermatophyta</taxon>
        <taxon>Magnoliopsida</taxon>
        <taxon>eudicotyledons</taxon>
        <taxon>Gunneridae</taxon>
        <taxon>Pentapetalae</taxon>
        <taxon>rosids</taxon>
        <taxon>fabids</taxon>
        <taxon>Fabales</taxon>
        <taxon>Fabaceae</taxon>
        <taxon>Papilionoideae</taxon>
        <taxon>50 kb inversion clade</taxon>
        <taxon>NPAAA clade</taxon>
        <taxon>indigoferoid/millettioid clade</taxon>
        <taxon>Phaseoleae</taxon>
        <taxon>Phaseolus</taxon>
    </lineage>
</organism>
<comment type="function">
    <text evidence="7">CIPK serine-threonine protein kinases interact with CBL proteins. Binding of a CBL protein to the regulatory NAF domain of CIPK protein lead to the activation of the kinase in a calcium-dependent manner.</text>
</comment>
<dbReference type="GO" id="GO:0007165">
    <property type="term" value="P:signal transduction"/>
    <property type="evidence" value="ECO:0007669"/>
    <property type="project" value="TreeGrafter"/>
</dbReference>
<dbReference type="Gene3D" id="1.10.510.10">
    <property type="entry name" value="Transferase(Phosphotransferase) domain 1"/>
    <property type="match status" value="1"/>
</dbReference>
<dbReference type="Gene3D" id="3.30.200.20">
    <property type="entry name" value="Phosphorylase Kinase, domain 1"/>
    <property type="match status" value="1"/>
</dbReference>
<dbReference type="AlphaFoldDB" id="A0AAN9RAJ0"/>
<evidence type="ECO:0000256" key="3">
    <source>
        <dbReference type="ARBA" id="ARBA00022679"/>
    </source>
</evidence>
<dbReference type="SUPFAM" id="SSF56112">
    <property type="entry name" value="Protein kinase-like (PK-like)"/>
    <property type="match status" value="1"/>
</dbReference>
<dbReference type="GO" id="GO:0004674">
    <property type="term" value="F:protein serine/threonine kinase activity"/>
    <property type="evidence" value="ECO:0007669"/>
    <property type="project" value="UniProtKB-KW"/>
</dbReference>
<keyword evidence="5" id="KW-0418">Kinase</keyword>
<dbReference type="GO" id="GO:0005524">
    <property type="term" value="F:ATP binding"/>
    <property type="evidence" value="ECO:0007669"/>
    <property type="project" value="UniProtKB-KW"/>
</dbReference>
<keyword evidence="4" id="KW-0547">Nucleotide-binding</keyword>
<comment type="caution">
    <text evidence="9">The sequence shown here is derived from an EMBL/GenBank/DDBJ whole genome shotgun (WGS) entry which is preliminary data.</text>
</comment>
<protein>
    <recommendedName>
        <fullName evidence="8">Protein kinase domain-containing protein</fullName>
    </recommendedName>
</protein>
<dbReference type="Pfam" id="PF00069">
    <property type="entry name" value="Pkinase"/>
    <property type="match status" value="1"/>
</dbReference>
<feature type="domain" description="Protein kinase" evidence="8">
    <location>
        <begin position="24"/>
        <end position="288"/>
    </location>
</feature>
<dbReference type="Gene3D" id="3.30.310.80">
    <property type="entry name" value="Kinase associated domain 1, KA1"/>
    <property type="match status" value="1"/>
</dbReference>
<keyword evidence="10" id="KW-1185">Reference proteome</keyword>
<dbReference type="PANTHER" id="PTHR43895:SF65">
    <property type="entry name" value="CBL-INTERACTING PROTEIN KINASE 21"/>
    <property type="match status" value="1"/>
</dbReference>
<comment type="similarity">
    <text evidence="1">Belongs to the protein kinase superfamily. CAMK Ser/Thr protein kinase family. SNF1 subfamily.</text>
</comment>